<evidence type="ECO:0000313" key="2">
    <source>
        <dbReference type="EMBL" id="WBW74178.1"/>
    </source>
</evidence>
<sequence>MKVSSFFTSPRTFFKSLSRVSFSFLLIAIFEAIIIISFESYVFGHFYDCPDLKSIYSNSLSVSLTLLLLSTIFLVYMTLEALQTKNTVQVVALCCFHIDLFIISIIQISQIYHIYSFALSKNHDGKADPMKFYMSAFVHHYSKLHYLLNLPSEVKPFFCSLPAIISVCGIILSYLAYIINRENGWIIYQKIGPDFCMRRCYLMHRVFITLIKFDLYYLLGTSIQYAMIISEINTCELILTILVIPPMIAVIIVALYGVTYESRAAMYFSEFMFLLNIAYTLFKIIRMYLPGQIQRYTISSREIVTTFSILSLILLVLTMIAGFSCCSNFNKGLRNYLIYLENKRKQDAGSAYSPNSRMTLDD</sequence>
<dbReference type="PANTHER" id="PTHR34391:SF1">
    <property type="entry name" value="UPF0658 GOLGI APPARATUS MEMBRANE PROTEIN C1952.10C-RELATED"/>
    <property type="match status" value="1"/>
</dbReference>
<feature type="transmembrane region" description="Helical" evidence="1">
    <location>
        <begin position="20"/>
        <end position="43"/>
    </location>
</feature>
<keyword evidence="3" id="KW-1185">Reference proteome</keyword>
<organism evidence="2 3">
    <name type="scientific">Schizosaccharomyces osmophilus</name>
    <dbReference type="NCBI Taxonomy" id="2545709"/>
    <lineage>
        <taxon>Eukaryota</taxon>
        <taxon>Fungi</taxon>
        <taxon>Dikarya</taxon>
        <taxon>Ascomycota</taxon>
        <taxon>Taphrinomycotina</taxon>
        <taxon>Schizosaccharomycetes</taxon>
        <taxon>Schizosaccharomycetales</taxon>
        <taxon>Schizosaccharomycetaceae</taxon>
        <taxon>Schizosaccharomyces</taxon>
    </lineage>
</organism>
<dbReference type="RefSeq" id="XP_056038421.1">
    <property type="nucleotide sequence ID" value="XM_056182498.1"/>
</dbReference>
<protein>
    <submittedName>
        <fullName evidence="2">Conserved fungal multispanning membrane protein</fullName>
    </submittedName>
</protein>
<keyword evidence="1" id="KW-0472">Membrane</keyword>
<keyword evidence="1" id="KW-0812">Transmembrane</keyword>
<evidence type="ECO:0000256" key="1">
    <source>
        <dbReference type="SAM" id="Phobius"/>
    </source>
</evidence>
<feature type="transmembrane region" description="Helical" evidence="1">
    <location>
        <begin position="154"/>
        <end position="179"/>
    </location>
</feature>
<evidence type="ECO:0000313" key="3">
    <source>
        <dbReference type="Proteomes" id="UP001212411"/>
    </source>
</evidence>
<dbReference type="GeneID" id="80877187"/>
<feature type="transmembrane region" description="Helical" evidence="1">
    <location>
        <begin position="55"/>
        <end position="78"/>
    </location>
</feature>
<proteinExistence type="predicted"/>
<dbReference type="Proteomes" id="UP001212411">
    <property type="component" value="Chromosome 2"/>
</dbReference>
<feature type="transmembrane region" description="Helical" evidence="1">
    <location>
        <begin position="264"/>
        <end position="282"/>
    </location>
</feature>
<reference evidence="2 3" key="1">
    <citation type="journal article" date="2023" name="G3 (Bethesda)">
        <title>A high-quality reference genome for the fission yeast Schizosaccharomyces osmophilus.</title>
        <authorList>
            <person name="Jia G.S."/>
            <person name="Zhang W.C."/>
            <person name="Liang Y."/>
            <person name="Liu X.H."/>
            <person name="Rhind N."/>
            <person name="Pidoux A."/>
            <person name="Brysch-Herzberg M."/>
            <person name="Du L.L."/>
        </authorList>
    </citation>
    <scope>NUCLEOTIDE SEQUENCE [LARGE SCALE GENOMIC DNA]</scope>
    <source>
        <strain evidence="2 3">CBS 15793</strain>
    </source>
</reference>
<name>A0AAF0AXK0_9SCHI</name>
<gene>
    <name evidence="2" type="ORF">SOMG_03709</name>
</gene>
<dbReference type="AlphaFoldDB" id="A0AAF0AXK0"/>
<dbReference type="PANTHER" id="PTHR34391">
    <property type="entry name" value="UPF0658 GOLGI APPARATUS MEMBRANE PROTEIN C1952.10C-RELATED"/>
    <property type="match status" value="1"/>
</dbReference>
<dbReference type="InterPro" id="IPR040410">
    <property type="entry name" value="UPF0658_Golgi"/>
</dbReference>
<accession>A0AAF0AXK0</accession>
<dbReference type="KEGG" id="som:SOMG_03709"/>
<dbReference type="GO" id="GO:0005794">
    <property type="term" value="C:Golgi apparatus"/>
    <property type="evidence" value="ECO:0007669"/>
    <property type="project" value="TreeGrafter"/>
</dbReference>
<feature type="transmembrane region" description="Helical" evidence="1">
    <location>
        <begin position="237"/>
        <end position="258"/>
    </location>
</feature>
<keyword evidence="1" id="KW-1133">Transmembrane helix</keyword>
<feature type="transmembrane region" description="Helical" evidence="1">
    <location>
        <begin position="90"/>
        <end position="115"/>
    </location>
</feature>
<feature type="transmembrane region" description="Helical" evidence="1">
    <location>
        <begin position="303"/>
        <end position="323"/>
    </location>
</feature>
<dbReference type="EMBL" id="CP115612">
    <property type="protein sequence ID" value="WBW74178.1"/>
    <property type="molecule type" value="Genomic_DNA"/>
</dbReference>